<feature type="binding site" evidence="6">
    <location>
        <position position="45"/>
    </location>
    <ligand>
        <name>Zn(2+)</name>
        <dbReference type="ChEBI" id="CHEBI:29105"/>
    </ligand>
</feature>
<dbReference type="InterPro" id="IPR011332">
    <property type="entry name" value="Ribosomal_zn-bd"/>
</dbReference>
<dbReference type="SUPFAM" id="SSF57829">
    <property type="entry name" value="Zn-binding ribosomal proteins"/>
    <property type="match status" value="1"/>
</dbReference>
<dbReference type="InterPro" id="IPR022845">
    <property type="entry name" value="Ribosomal_eS31_arc"/>
</dbReference>
<proteinExistence type="inferred from homology"/>
<feature type="binding site" evidence="6">
    <location>
        <position position="27"/>
    </location>
    <ligand>
        <name>Zn(2+)</name>
        <dbReference type="ChEBI" id="CHEBI:29105"/>
    </ligand>
</feature>
<keyword evidence="1 6" id="KW-0479">Metal-binding</keyword>
<reference evidence="9" key="1">
    <citation type="journal article" date="2020" name="mSystems">
        <title>Genome- and Community-Level Interaction Insights into Carbon Utilization and Element Cycling Functions of Hydrothermarchaeota in Hydrothermal Sediment.</title>
        <authorList>
            <person name="Zhou Z."/>
            <person name="Liu Y."/>
            <person name="Xu W."/>
            <person name="Pan J."/>
            <person name="Luo Z.H."/>
            <person name="Li M."/>
        </authorList>
    </citation>
    <scope>NUCLEOTIDE SEQUENCE [LARGE SCALE GENOMIC DNA]</scope>
    <source>
        <strain evidence="10">SpSt-1073</strain>
        <strain evidence="9">SpSt-613</strain>
        <strain evidence="8">SpSt-669</strain>
    </source>
</reference>
<dbReference type="Pfam" id="PF01599">
    <property type="entry name" value="Ribosomal_S27"/>
    <property type="match status" value="1"/>
</dbReference>
<keyword evidence="4 6" id="KW-0689">Ribosomal protein</keyword>
<dbReference type="InterPro" id="IPR002906">
    <property type="entry name" value="Ribosomal_eS31"/>
</dbReference>
<comment type="subunit">
    <text evidence="6">Part of the 30S ribosomal subunit.</text>
</comment>
<comment type="caution">
    <text evidence="9">The sequence shown here is derived from an EMBL/GenBank/DDBJ whole genome shotgun (WGS) entry which is preliminary data.</text>
</comment>
<comment type="similarity">
    <text evidence="6">Belongs to the eukaryotic ribosomal protein eS31 family.</text>
</comment>
<dbReference type="AlphaFoldDB" id="A0A7C4E282"/>
<evidence type="ECO:0000256" key="4">
    <source>
        <dbReference type="ARBA" id="ARBA00022980"/>
    </source>
</evidence>
<dbReference type="GO" id="GO:0006412">
    <property type="term" value="P:translation"/>
    <property type="evidence" value="ECO:0007669"/>
    <property type="project" value="UniProtKB-UniRule"/>
</dbReference>
<evidence type="ECO:0000256" key="2">
    <source>
        <dbReference type="ARBA" id="ARBA00022771"/>
    </source>
</evidence>
<feature type="binding site" evidence="6">
    <location>
        <position position="42"/>
    </location>
    <ligand>
        <name>Zn(2+)</name>
        <dbReference type="ChEBI" id="CHEBI:29105"/>
    </ligand>
</feature>
<evidence type="ECO:0000259" key="7">
    <source>
        <dbReference type="SMART" id="SM01402"/>
    </source>
</evidence>
<evidence type="ECO:0000313" key="8">
    <source>
        <dbReference type="EMBL" id="HGL40659.1"/>
    </source>
</evidence>
<gene>
    <name evidence="6" type="primary">rps27ae</name>
    <name evidence="10" type="ORF">ENM30_00535</name>
    <name evidence="9" type="ORF">ENT82_05475</name>
    <name evidence="8" type="ORF">ENU43_03215</name>
</gene>
<dbReference type="EMBL" id="DTAD01000060">
    <property type="protein sequence ID" value="HGN90561.1"/>
    <property type="molecule type" value="Genomic_DNA"/>
</dbReference>
<name>A0A7C4E282_CALS0</name>
<comment type="caution">
    <text evidence="6">Lacks conserved residue(s) required for the propagation of feature annotation.</text>
</comment>
<dbReference type="EMBL" id="DRXG01000007">
    <property type="protein sequence ID" value="HHN51778.1"/>
    <property type="molecule type" value="Genomic_DNA"/>
</dbReference>
<dbReference type="HAMAP" id="MF_00777">
    <property type="entry name" value="Ribosomal_eS31"/>
    <property type="match status" value="1"/>
</dbReference>
<organism evidence="9">
    <name type="scientific">Caldiarchaeum subterraneum</name>
    <dbReference type="NCBI Taxonomy" id="311458"/>
    <lineage>
        <taxon>Archaea</taxon>
        <taxon>Nitrososphaerota</taxon>
        <taxon>Candidatus Caldarchaeales</taxon>
        <taxon>Candidatus Caldarchaeaceae</taxon>
        <taxon>Candidatus Caldarchaeum</taxon>
    </lineage>
</organism>
<evidence type="ECO:0000256" key="1">
    <source>
        <dbReference type="ARBA" id="ARBA00022723"/>
    </source>
</evidence>
<sequence>MTEQGLWKRYVLKDGRLEKTLVSCPRCGVGYFMADHGNRYTCGKCGYTKFKQ</sequence>
<dbReference type="Gene3D" id="6.20.50.180">
    <property type="match status" value="1"/>
</dbReference>
<evidence type="ECO:0000256" key="3">
    <source>
        <dbReference type="ARBA" id="ARBA00022833"/>
    </source>
</evidence>
<dbReference type="NCBIfam" id="NF001669">
    <property type="entry name" value="PRK00432.1"/>
    <property type="match status" value="1"/>
</dbReference>
<dbReference type="SMART" id="SM01402">
    <property type="entry name" value="Ribosomal_S27"/>
    <property type="match status" value="1"/>
</dbReference>
<protein>
    <recommendedName>
        <fullName evidence="6">Small ribosomal subunit protein eS31</fullName>
    </recommendedName>
</protein>
<evidence type="ECO:0000256" key="6">
    <source>
        <dbReference type="HAMAP-Rule" id="MF_00777"/>
    </source>
</evidence>
<evidence type="ECO:0000256" key="5">
    <source>
        <dbReference type="ARBA" id="ARBA00023274"/>
    </source>
</evidence>
<dbReference type="GO" id="GO:0005840">
    <property type="term" value="C:ribosome"/>
    <property type="evidence" value="ECO:0007669"/>
    <property type="project" value="UniProtKB-KW"/>
</dbReference>
<dbReference type="GO" id="GO:1990904">
    <property type="term" value="C:ribonucleoprotein complex"/>
    <property type="evidence" value="ECO:0007669"/>
    <property type="project" value="UniProtKB-KW"/>
</dbReference>
<evidence type="ECO:0000313" key="10">
    <source>
        <dbReference type="EMBL" id="HHN51778.1"/>
    </source>
</evidence>
<evidence type="ECO:0000313" key="9">
    <source>
        <dbReference type="EMBL" id="HGN90561.1"/>
    </source>
</evidence>
<dbReference type="EMBL" id="DTCM01000038">
    <property type="protein sequence ID" value="HGL40659.1"/>
    <property type="molecule type" value="Genomic_DNA"/>
</dbReference>
<accession>A0A7C4E282</accession>
<comment type="cofactor">
    <cofactor evidence="6">
        <name>Zn(2+)</name>
        <dbReference type="ChEBI" id="CHEBI:29105"/>
    </cofactor>
    <text evidence="6">Binds 1 zinc ion per subunit.</text>
</comment>
<dbReference type="GO" id="GO:0003735">
    <property type="term" value="F:structural constituent of ribosome"/>
    <property type="evidence" value="ECO:0007669"/>
    <property type="project" value="InterPro"/>
</dbReference>
<keyword evidence="5 6" id="KW-0687">Ribonucleoprotein</keyword>
<feature type="domain" description="Small ribosomal subunit protein eS31" evidence="7">
    <location>
        <begin position="6"/>
        <end position="48"/>
    </location>
</feature>
<keyword evidence="2 6" id="KW-0863">Zinc-finger</keyword>
<keyword evidence="3 6" id="KW-0862">Zinc</keyword>
<dbReference type="GO" id="GO:0008270">
    <property type="term" value="F:zinc ion binding"/>
    <property type="evidence" value="ECO:0007669"/>
    <property type="project" value="UniProtKB-UniRule"/>
</dbReference>
<feature type="binding site" evidence="6">
    <location>
        <position position="24"/>
    </location>
    <ligand>
        <name>Zn(2+)</name>
        <dbReference type="ChEBI" id="CHEBI:29105"/>
    </ligand>
</feature>